<dbReference type="Pfam" id="PF02794">
    <property type="entry name" value="HlyC"/>
    <property type="match status" value="1"/>
</dbReference>
<evidence type="ECO:0000256" key="2">
    <source>
        <dbReference type="RuleBase" id="RU368102"/>
    </source>
</evidence>
<dbReference type="GO" id="GO:0009404">
    <property type="term" value="P:toxin metabolic process"/>
    <property type="evidence" value="ECO:0007669"/>
    <property type="project" value="UniProtKB-UniRule"/>
</dbReference>
<dbReference type="InterPro" id="IPR003996">
    <property type="entry name" value="RTX_toxin-activating_protC_bac"/>
</dbReference>
<evidence type="ECO:0000313" key="4">
    <source>
        <dbReference type="Proteomes" id="UP000438476"/>
    </source>
</evidence>
<accession>A0A6I4T6W7</accession>
<organism evidence="3 4">
    <name type="scientific">Altericroceibacterium endophyticum</name>
    <dbReference type="NCBI Taxonomy" id="1808508"/>
    <lineage>
        <taxon>Bacteria</taxon>
        <taxon>Pseudomonadati</taxon>
        <taxon>Pseudomonadota</taxon>
        <taxon>Alphaproteobacteria</taxon>
        <taxon>Sphingomonadales</taxon>
        <taxon>Erythrobacteraceae</taxon>
        <taxon>Altericroceibacterium</taxon>
    </lineage>
</organism>
<comment type="caution">
    <text evidence="3">The sequence shown here is derived from an EMBL/GenBank/DDBJ whole genome shotgun (WGS) entry which is preliminary data.</text>
</comment>
<keyword evidence="4" id="KW-1185">Reference proteome</keyword>
<dbReference type="OrthoDB" id="5431564at2"/>
<dbReference type="AlphaFoldDB" id="A0A6I4T6W7"/>
<keyword evidence="2" id="KW-0204">Cytolysis</keyword>
<dbReference type="EC" id="2.3.1.-" evidence="2"/>
<dbReference type="GO" id="GO:0005737">
    <property type="term" value="C:cytoplasm"/>
    <property type="evidence" value="ECO:0007669"/>
    <property type="project" value="UniProtKB-SubCell"/>
</dbReference>
<keyword evidence="2 3" id="KW-0012">Acyltransferase</keyword>
<name>A0A6I4T6W7_9SPHN</name>
<dbReference type="GO" id="GO:0016746">
    <property type="term" value="F:acyltransferase activity"/>
    <property type="evidence" value="ECO:0007669"/>
    <property type="project" value="UniProtKB-UniRule"/>
</dbReference>
<gene>
    <name evidence="3" type="ORF">GRI91_09315</name>
</gene>
<reference evidence="3 4" key="1">
    <citation type="submission" date="2019-12" db="EMBL/GenBank/DDBJ databases">
        <title>Genomic-based taxomic classification of the family Erythrobacteraceae.</title>
        <authorList>
            <person name="Xu L."/>
        </authorList>
    </citation>
    <scope>NUCLEOTIDE SEQUENCE [LARGE SCALE GENOMIC DNA]</scope>
    <source>
        <strain evidence="3 4">LMG 29518</strain>
    </source>
</reference>
<dbReference type="Proteomes" id="UP000438476">
    <property type="component" value="Unassembled WGS sequence"/>
</dbReference>
<protein>
    <recommendedName>
        <fullName evidence="2">RTX toxin-activating lysine-acyltransferase</fullName>
        <ecNumber evidence="2">2.3.1.-</ecNumber>
    </recommendedName>
</protein>
<keyword evidence="2" id="KW-0963">Cytoplasm</keyword>
<comment type="function">
    <text evidence="2">Involved in fatty acylation of protoxin at internal lysine residues, thereby converting it to the active toxin.</text>
</comment>
<evidence type="ECO:0000256" key="1">
    <source>
        <dbReference type="ARBA" id="ARBA00005686"/>
    </source>
</evidence>
<keyword evidence="2 3" id="KW-0808">Transferase</keyword>
<proteinExistence type="inferred from homology"/>
<dbReference type="RefSeq" id="WP_160736413.1">
    <property type="nucleotide sequence ID" value="NZ_WTYT01000004.1"/>
</dbReference>
<dbReference type="GO" id="GO:0031640">
    <property type="term" value="P:killing of cells of another organism"/>
    <property type="evidence" value="ECO:0007669"/>
    <property type="project" value="UniProtKB-KW"/>
</dbReference>
<sequence>MAVASTATTPAHTVSHVFGEITWLLSQSWQYHDLLVSDLMSLVMPAILNRQFHIFRKGDRPIGAALWAYLDEEAESKLERSLSEPKLELSPDDWKSGDRLWLITLIAPFTDPQNREAELMLADLIAGPFSGISFRMIHQDEANKKRAVLRVGAEAKRELVQKVAEGLENKGVRR</sequence>
<comment type="similarity">
    <text evidence="1 2">Belongs to the RTX toxin acyltransferase family.</text>
</comment>
<evidence type="ECO:0000313" key="3">
    <source>
        <dbReference type="EMBL" id="MXO65952.1"/>
    </source>
</evidence>
<dbReference type="EMBL" id="WTYT01000004">
    <property type="protein sequence ID" value="MXO65952.1"/>
    <property type="molecule type" value="Genomic_DNA"/>
</dbReference>
<comment type="subcellular location">
    <subcellularLocation>
        <location evidence="2">Cytoplasm</location>
    </subcellularLocation>
</comment>